<dbReference type="AlphaFoldDB" id="A0A699W692"/>
<feature type="region of interest" description="Disordered" evidence="1">
    <location>
        <begin position="79"/>
        <end position="115"/>
    </location>
</feature>
<protein>
    <submittedName>
        <fullName evidence="2">Uncharacterized protein</fullName>
    </submittedName>
</protein>
<organism evidence="2">
    <name type="scientific">Tanacetum cinerariifolium</name>
    <name type="common">Dalmatian daisy</name>
    <name type="synonym">Chrysanthemum cinerariifolium</name>
    <dbReference type="NCBI Taxonomy" id="118510"/>
    <lineage>
        <taxon>Eukaryota</taxon>
        <taxon>Viridiplantae</taxon>
        <taxon>Streptophyta</taxon>
        <taxon>Embryophyta</taxon>
        <taxon>Tracheophyta</taxon>
        <taxon>Spermatophyta</taxon>
        <taxon>Magnoliopsida</taxon>
        <taxon>eudicotyledons</taxon>
        <taxon>Gunneridae</taxon>
        <taxon>Pentapetalae</taxon>
        <taxon>asterids</taxon>
        <taxon>campanulids</taxon>
        <taxon>Asterales</taxon>
        <taxon>Asteraceae</taxon>
        <taxon>Asteroideae</taxon>
        <taxon>Anthemideae</taxon>
        <taxon>Anthemidinae</taxon>
        <taxon>Tanacetum</taxon>
    </lineage>
</organism>
<reference evidence="2" key="1">
    <citation type="journal article" date="2019" name="Sci. Rep.">
        <title>Draft genome of Tanacetum cinerariifolium, the natural source of mosquito coil.</title>
        <authorList>
            <person name="Yamashiro T."/>
            <person name="Shiraishi A."/>
            <person name="Satake H."/>
            <person name="Nakayama K."/>
        </authorList>
    </citation>
    <scope>NUCLEOTIDE SEQUENCE</scope>
</reference>
<sequence>TFLPPRPAKACQLRYGAGNATCSIAPVYRTRNNVATHRSQRLVGAGFNQVEARMMHLSNVQLRPALAGGCAGVREGDAPRRAWRADASLPPQRARPSSGAAHRRAPAEAAKPASCRRAWRLLHDHAYADRRTPPGGDPGRRRQG</sequence>
<accession>A0A699W692</accession>
<evidence type="ECO:0000313" key="2">
    <source>
        <dbReference type="EMBL" id="GFD42219.1"/>
    </source>
</evidence>
<comment type="caution">
    <text evidence="2">The sequence shown here is derived from an EMBL/GenBank/DDBJ whole genome shotgun (WGS) entry which is preliminary data.</text>
</comment>
<name>A0A699W692_TANCI</name>
<evidence type="ECO:0000256" key="1">
    <source>
        <dbReference type="SAM" id="MobiDB-lite"/>
    </source>
</evidence>
<gene>
    <name evidence="2" type="ORF">Tci_914188</name>
</gene>
<feature type="non-terminal residue" evidence="2">
    <location>
        <position position="1"/>
    </location>
</feature>
<feature type="region of interest" description="Disordered" evidence="1">
    <location>
        <begin position="125"/>
        <end position="144"/>
    </location>
</feature>
<dbReference type="EMBL" id="BKCJ011569028">
    <property type="protein sequence ID" value="GFD42219.1"/>
    <property type="molecule type" value="Genomic_DNA"/>
</dbReference>
<proteinExistence type="predicted"/>